<evidence type="ECO:0000313" key="3">
    <source>
        <dbReference type="Proteomes" id="UP000002171"/>
    </source>
</evidence>
<dbReference type="CDD" id="cd06223">
    <property type="entry name" value="PRTases_typeI"/>
    <property type="match status" value="1"/>
</dbReference>
<dbReference type="Proteomes" id="UP000002171">
    <property type="component" value="Unassembled WGS sequence"/>
</dbReference>
<dbReference type="PANTHER" id="PTHR47505">
    <property type="entry name" value="DNA UTILIZATION PROTEIN YHGH"/>
    <property type="match status" value="1"/>
</dbReference>
<dbReference type="OrthoDB" id="9793412at2"/>
<organism evidence="2 3">
    <name type="scientific">Neptuniibacter caesariensis</name>
    <dbReference type="NCBI Taxonomy" id="207954"/>
    <lineage>
        <taxon>Bacteria</taxon>
        <taxon>Pseudomonadati</taxon>
        <taxon>Pseudomonadota</taxon>
        <taxon>Gammaproteobacteria</taxon>
        <taxon>Oceanospirillales</taxon>
        <taxon>Oceanospirillaceae</taxon>
        <taxon>Neptuniibacter</taxon>
    </lineage>
</organism>
<dbReference type="Gene3D" id="3.40.50.2020">
    <property type="match status" value="1"/>
</dbReference>
<gene>
    <name evidence="2" type="ORF">MED92_16375</name>
</gene>
<keyword evidence="3" id="KW-1185">Reference proteome</keyword>
<dbReference type="EMBL" id="AAOW01000013">
    <property type="protein sequence ID" value="EAR60840.1"/>
    <property type="molecule type" value="Genomic_DNA"/>
</dbReference>
<dbReference type="AlphaFoldDB" id="A0A7U8C3J8"/>
<dbReference type="InterPro" id="IPR051910">
    <property type="entry name" value="ComF/GntX_DNA_util-trans"/>
</dbReference>
<evidence type="ECO:0000256" key="1">
    <source>
        <dbReference type="ARBA" id="ARBA00008007"/>
    </source>
</evidence>
<protein>
    <recommendedName>
        <fullName evidence="4">Amidophosphoribosyltransferase</fullName>
    </recommendedName>
</protein>
<dbReference type="SUPFAM" id="SSF53271">
    <property type="entry name" value="PRTase-like"/>
    <property type="match status" value="1"/>
</dbReference>
<dbReference type="InterPro" id="IPR029057">
    <property type="entry name" value="PRTase-like"/>
</dbReference>
<evidence type="ECO:0008006" key="4">
    <source>
        <dbReference type="Google" id="ProtNLM"/>
    </source>
</evidence>
<dbReference type="RefSeq" id="WP_007020940.1">
    <property type="nucleotide sequence ID" value="NZ_CH724125.1"/>
</dbReference>
<sequence length="234" mass="26648">MNTLQVNLRSLFNQCFLCHIHYSLNAHQPTSICPDCYKDLPRIQHCCSTCALPFSSEVPATTQCGQCLKKQPTFDKVHALFHYKFPIDPVISQLKYEHKTQFVDVLSQLLNTSLPELNGVEAIIPVPLSKSSFRDRGFNQTELLARKLSKSRKIPIDCKLVTKVRETEHQMGLPKEQRKKNLKDAFFCRPNNYKHIALIDDVMTTGTTLEELSRTIKASGVEKVTCLVIARTDK</sequence>
<reference evidence="2 3" key="1">
    <citation type="submission" date="2006-02" db="EMBL/GenBank/DDBJ databases">
        <authorList>
            <person name="Pinhassi J."/>
            <person name="Pedros-Alio C."/>
            <person name="Ferriera S."/>
            <person name="Johnson J."/>
            <person name="Kravitz S."/>
            <person name="Halpern A."/>
            <person name="Remington K."/>
            <person name="Beeson K."/>
            <person name="Tran B."/>
            <person name="Rogers Y.-H."/>
            <person name="Friedman R."/>
            <person name="Venter J.C."/>
        </authorList>
    </citation>
    <scope>NUCLEOTIDE SEQUENCE [LARGE SCALE GENOMIC DNA]</scope>
    <source>
        <strain evidence="2 3">MED92</strain>
    </source>
</reference>
<name>A0A7U8C3J8_NEPCE</name>
<evidence type="ECO:0000313" key="2">
    <source>
        <dbReference type="EMBL" id="EAR60840.1"/>
    </source>
</evidence>
<proteinExistence type="inferred from homology"/>
<comment type="similarity">
    <text evidence="1">Belongs to the ComF/GntX family.</text>
</comment>
<dbReference type="InterPro" id="IPR000836">
    <property type="entry name" value="PRTase_dom"/>
</dbReference>
<accession>A0A7U8C3J8</accession>
<dbReference type="PANTHER" id="PTHR47505:SF1">
    <property type="entry name" value="DNA UTILIZATION PROTEIN YHGH"/>
    <property type="match status" value="1"/>
</dbReference>
<comment type="caution">
    <text evidence="2">The sequence shown here is derived from an EMBL/GenBank/DDBJ whole genome shotgun (WGS) entry which is preliminary data.</text>
</comment>